<organism evidence="1">
    <name type="scientific">Myoviridae sp. ctCo31</name>
    <dbReference type="NCBI Taxonomy" id="2825053"/>
    <lineage>
        <taxon>Viruses</taxon>
        <taxon>Duplodnaviria</taxon>
        <taxon>Heunggongvirae</taxon>
        <taxon>Uroviricota</taxon>
        <taxon>Caudoviricetes</taxon>
    </lineage>
</organism>
<proteinExistence type="predicted"/>
<sequence length="120" mass="13773">MNNLEFYDKVKVALTDKELEREVIYMLASEGETTDGSGFIKEYGYYKEILNLLMGSMLNTLSDDNSHYADDYLPLLKTFFYGYFSGQQRMLKSSSEIFKPKLGYMPANTNIRLLGDVSES</sequence>
<reference evidence="1" key="1">
    <citation type="journal article" date="2021" name="Proc. Natl. Acad. Sci. U.S.A.">
        <title>A Catalog of Tens of Thousands of Viruses from Human Metagenomes Reveals Hidden Associations with Chronic Diseases.</title>
        <authorList>
            <person name="Tisza M.J."/>
            <person name="Buck C.B."/>
        </authorList>
    </citation>
    <scope>NUCLEOTIDE SEQUENCE</scope>
    <source>
        <strain evidence="1">CtCo31</strain>
    </source>
</reference>
<dbReference type="EMBL" id="BK016109">
    <property type="protein sequence ID" value="DAF95579.1"/>
    <property type="molecule type" value="Genomic_DNA"/>
</dbReference>
<name>A0A8S5UMD2_9CAUD</name>
<protein>
    <submittedName>
        <fullName evidence="1">Uncharacterized protein</fullName>
    </submittedName>
</protein>
<evidence type="ECO:0000313" key="1">
    <source>
        <dbReference type="EMBL" id="DAF95579.1"/>
    </source>
</evidence>
<accession>A0A8S5UMD2</accession>